<keyword evidence="2" id="KW-1185">Reference proteome</keyword>
<dbReference type="EMBL" id="ML170170">
    <property type="protein sequence ID" value="TDL23542.1"/>
    <property type="molecule type" value="Genomic_DNA"/>
</dbReference>
<proteinExistence type="predicted"/>
<protein>
    <submittedName>
        <fullName evidence="1">Uncharacterized protein</fullName>
    </submittedName>
</protein>
<reference evidence="1 2" key="1">
    <citation type="submission" date="2018-06" db="EMBL/GenBank/DDBJ databases">
        <title>A transcriptomic atlas of mushroom development highlights an independent origin of complex multicellularity.</title>
        <authorList>
            <consortium name="DOE Joint Genome Institute"/>
            <person name="Krizsan K."/>
            <person name="Almasi E."/>
            <person name="Merenyi Z."/>
            <person name="Sahu N."/>
            <person name="Viragh M."/>
            <person name="Koszo T."/>
            <person name="Mondo S."/>
            <person name="Kiss B."/>
            <person name="Balint B."/>
            <person name="Kues U."/>
            <person name="Barry K."/>
            <person name="Hegedus J.C."/>
            <person name="Henrissat B."/>
            <person name="Johnson J."/>
            <person name="Lipzen A."/>
            <person name="Ohm R."/>
            <person name="Nagy I."/>
            <person name="Pangilinan J."/>
            <person name="Yan J."/>
            <person name="Xiong Y."/>
            <person name="Grigoriev I.V."/>
            <person name="Hibbett D.S."/>
            <person name="Nagy L.G."/>
        </authorList>
    </citation>
    <scope>NUCLEOTIDE SEQUENCE [LARGE SCALE GENOMIC DNA]</scope>
    <source>
        <strain evidence="1 2">SZMC22713</strain>
    </source>
</reference>
<sequence length="151" mass="17346">MQKQFLQIFEHSGVDIDRLSQSLRWLLYDVIVKAKEAVTHLRKSNGDSDDLSTERAISEILCLLQSMKMMRTRNEFSNFGRLLIINSLLSQLMRSQHDTREHSAAVLDTLERVIQPNLSPNDADLETQMNFLRLQKDAVSHHSAPLTFPVV</sequence>
<dbReference type="AlphaFoldDB" id="A0A4Y7Q8V7"/>
<evidence type="ECO:0000313" key="1">
    <source>
        <dbReference type="EMBL" id="TDL23542.1"/>
    </source>
</evidence>
<dbReference type="VEuPathDB" id="FungiDB:BD410DRAFT_787387"/>
<gene>
    <name evidence="1" type="ORF">BD410DRAFT_787387</name>
</gene>
<organism evidence="1 2">
    <name type="scientific">Rickenella mellea</name>
    <dbReference type="NCBI Taxonomy" id="50990"/>
    <lineage>
        <taxon>Eukaryota</taxon>
        <taxon>Fungi</taxon>
        <taxon>Dikarya</taxon>
        <taxon>Basidiomycota</taxon>
        <taxon>Agaricomycotina</taxon>
        <taxon>Agaricomycetes</taxon>
        <taxon>Hymenochaetales</taxon>
        <taxon>Rickenellaceae</taxon>
        <taxon>Rickenella</taxon>
    </lineage>
</organism>
<dbReference type="Proteomes" id="UP000294933">
    <property type="component" value="Unassembled WGS sequence"/>
</dbReference>
<accession>A0A4Y7Q8V7</accession>
<evidence type="ECO:0000313" key="2">
    <source>
        <dbReference type="Proteomes" id="UP000294933"/>
    </source>
</evidence>
<name>A0A4Y7Q8V7_9AGAM</name>